<gene>
    <name evidence="16" type="ORF">DNJ96_13300</name>
</gene>
<dbReference type="Proteomes" id="UP000292639">
    <property type="component" value="Unassembled WGS sequence"/>
</dbReference>
<feature type="compositionally biased region" description="Basic and acidic residues" evidence="13">
    <location>
        <begin position="321"/>
        <end position="330"/>
    </location>
</feature>
<sequence length="401" mass="43645">MNGTWISSSPHDLRPLPERIDALLPQTQCRQCGHPGCMPYAQAIVEGEGIGKCPPGGQATVRALARLLGVAEVPVESGIAEPPVRVAHIREAECIGCTKCIQACPVDAIVGAAKLMHTVISAECTGCDLCLEPCPVDCIDMLETAPEQARDRQHKADHARQRFLRRQARLRLGEQRERQERQASSEQRAHHARLAPARERLPEQRRDEHADALKKLRIAANMAQVALSKALKQLASRPNPQLQAQVEQLRGASEKAQAELAQATQHPAATAPVARPAGVEALRRAKIHLVSCRSALKKARQEGTDETRLQALGEALAEAERQLHAAEEASGKPPPDLQRTYKRPVTAASQALKTELAFARADLSRLQRDPQSAPARLAAAQARLRLAEQRLERLEGPAGPS</sequence>
<dbReference type="EMBL" id="QJUP01000018">
    <property type="protein sequence ID" value="TBU94599.1"/>
    <property type="molecule type" value="Genomic_DNA"/>
</dbReference>
<feature type="coiled-coil region" evidence="12">
    <location>
        <begin position="239"/>
        <end position="266"/>
    </location>
</feature>
<evidence type="ECO:0000256" key="10">
    <source>
        <dbReference type="ARBA" id="ARBA00023014"/>
    </source>
</evidence>
<keyword evidence="1" id="KW-0813">Transport</keyword>
<dbReference type="GO" id="GO:0009055">
    <property type="term" value="F:electron transfer activity"/>
    <property type="evidence" value="ECO:0007669"/>
    <property type="project" value="InterPro"/>
</dbReference>
<keyword evidence="8" id="KW-0249">Electron transport</keyword>
<organism evidence="16 17">
    <name type="scientific">Stutzerimonas kirkiae</name>
    <dbReference type="NCBI Taxonomy" id="2211392"/>
    <lineage>
        <taxon>Bacteria</taxon>
        <taxon>Pseudomonadati</taxon>
        <taxon>Pseudomonadota</taxon>
        <taxon>Gammaproteobacteria</taxon>
        <taxon>Pseudomonadales</taxon>
        <taxon>Pseudomonadaceae</taxon>
        <taxon>Stutzerimonas</taxon>
    </lineage>
</organism>
<evidence type="ECO:0000256" key="3">
    <source>
        <dbReference type="ARBA" id="ARBA00022485"/>
    </source>
</evidence>
<evidence type="ECO:0000256" key="4">
    <source>
        <dbReference type="ARBA" id="ARBA00022519"/>
    </source>
</evidence>
<evidence type="ECO:0000256" key="2">
    <source>
        <dbReference type="ARBA" id="ARBA00022475"/>
    </source>
</evidence>
<dbReference type="PROSITE" id="PS51379">
    <property type="entry name" value="4FE4S_FER_2"/>
    <property type="match status" value="2"/>
</dbReference>
<evidence type="ECO:0000256" key="8">
    <source>
        <dbReference type="ARBA" id="ARBA00022982"/>
    </source>
</evidence>
<dbReference type="Pfam" id="PF04060">
    <property type="entry name" value="FeS"/>
    <property type="match status" value="1"/>
</dbReference>
<evidence type="ECO:0000313" key="16">
    <source>
        <dbReference type="EMBL" id="TBU94599.1"/>
    </source>
</evidence>
<dbReference type="InterPro" id="IPR017900">
    <property type="entry name" value="4Fe4S_Fe_S_CS"/>
</dbReference>
<feature type="region of interest" description="Disordered" evidence="13">
    <location>
        <begin position="321"/>
        <end position="342"/>
    </location>
</feature>
<dbReference type="AlphaFoldDB" id="A0A4Q9R3P4"/>
<keyword evidence="3" id="KW-0004">4Fe-4S</keyword>
<evidence type="ECO:0000256" key="6">
    <source>
        <dbReference type="ARBA" id="ARBA00022737"/>
    </source>
</evidence>
<feature type="domain" description="4Fe-4S ferredoxin-type" evidence="14">
    <location>
        <begin position="85"/>
        <end position="114"/>
    </location>
</feature>
<evidence type="ECO:0000256" key="1">
    <source>
        <dbReference type="ARBA" id="ARBA00022448"/>
    </source>
</evidence>
<dbReference type="GO" id="GO:0051539">
    <property type="term" value="F:4 iron, 4 sulfur cluster binding"/>
    <property type="evidence" value="ECO:0007669"/>
    <property type="project" value="UniProtKB-KW"/>
</dbReference>
<feature type="compositionally biased region" description="Basic and acidic residues" evidence="13">
    <location>
        <begin position="171"/>
        <end position="189"/>
    </location>
</feature>
<evidence type="ECO:0000256" key="12">
    <source>
        <dbReference type="SAM" id="Coils"/>
    </source>
</evidence>
<name>A0A4Q9R3P4_9GAMM</name>
<dbReference type="OrthoDB" id="9789936at2"/>
<evidence type="ECO:0000259" key="15">
    <source>
        <dbReference type="PROSITE" id="PS51656"/>
    </source>
</evidence>
<accession>A0A4Q9R3P4</accession>
<dbReference type="Gene3D" id="3.30.70.20">
    <property type="match status" value="1"/>
</dbReference>
<dbReference type="NCBIfam" id="NF003475">
    <property type="entry name" value="PRK05113.1"/>
    <property type="match status" value="1"/>
</dbReference>
<keyword evidence="11" id="KW-0472">Membrane</keyword>
<dbReference type="Pfam" id="PF14697">
    <property type="entry name" value="Fer4_21"/>
    <property type="match status" value="1"/>
</dbReference>
<dbReference type="InterPro" id="IPR017896">
    <property type="entry name" value="4Fe4S_Fe-S-bd"/>
</dbReference>
<keyword evidence="5" id="KW-0479">Metal-binding</keyword>
<keyword evidence="6" id="KW-0677">Repeat</keyword>
<dbReference type="PANTHER" id="PTHR42859">
    <property type="entry name" value="OXIDOREDUCTASE"/>
    <property type="match status" value="1"/>
</dbReference>
<feature type="region of interest" description="Disordered" evidence="13">
    <location>
        <begin position="170"/>
        <end position="207"/>
    </location>
</feature>
<evidence type="ECO:0000256" key="7">
    <source>
        <dbReference type="ARBA" id="ARBA00022967"/>
    </source>
</evidence>
<evidence type="ECO:0000313" key="17">
    <source>
        <dbReference type="Proteomes" id="UP000292639"/>
    </source>
</evidence>
<dbReference type="InterPro" id="IPR007202">
    <property type="entry name" value="4Fe-4S_dom"/>
</dbReference>
<keyword evidence="10" id="KW-0411">Iron-sulfur</keyword>
<evidence type="ECO:0000256" key="11">
    <source>
        <dbReference type="ARBA" id="ARBA00023136"/>
    </source>
</evidence>
<protein>
    <submittedName>
        <fullName evidence="16">Electron transport complex subunit RsxB</fullName>
    </submittedName>
</protein>
<dbReference type="SUPFAM" id="SSF54862">
    <property type="entry name" value="4Fe-4S ferredoxins"/>
    <property type="match status" value="1"/>
</dbReference>
<feature type="domain" description="4Fe-4S" evidence="15">
    <location>
        <begin position="12"/>
        <end position="70"/>
    </location>
</feature>
<dbReference type="PROSITE" id="PS00198">
    <property type="entry name" value="4FE4S_FER_1"/>
    <property type="match status" value="2"/>
</dbReference>
<feature type="compositionally biased region" description="Basic and acidic residues" evidence="13">
    <location>
        <begin position="196"/>
        <end position="207"/>
    </location>
</feature>
<keyword evidence="9" id="KW-0408">Iron</keyword>
<keyword evidence="7" id="KW-1278">Translocase</keyword>
<keyword evidence="12" id="KW-0175">Coiled coil</keyword>
<evidence type="ECO:0000259" key="14">
    <source>
        <dbReference type="PROSITE" id="PS51379"/>
    </source>
</evidence>
<proteinExistence type="predicted"/>
<feature type="domain" description="4Fe-4S ferredoxin-type" evidence="14">
    <location>
        <begin position="116"/>
        <end position="144"/>
    </location>
</feature>
<keyword evidence="4" id="KW-0997">Cell inner membrane</keyword>
<dbReference type="RefSeq" id="WP_131185331.1">
    <property type="nucleotide sequence ID" value="NZ_QJUO01000026.1"/>
</dbReference>
<keyword evidence="2" id="KW-1003">Cell membrane</keyword>
<dbReference type="NCBIfam" id="TIGR01944">
    <property type="entry name" value="rnfB"/>
    <property type="match status" value="1"/>
</dbReference>
<dbReference type="GO" id="GO:0046872">
    <property type="term" value="F:metal ion binding"/>
    <property type="evidence" value="ECO:0007669"/>
    <property type="project" value="UniProtKB-KW"/>
</dbReference>
<dbReference type="PROSITE" id="PS51656">
    <property type="entry name" value="4FE4S"/>
    <property type="match status" value="1"/>
</dbReference>
<dbReference type="InterPro" id="IPR050294">
    <property type="entry name" value="RnfB_subfamily"/>
</dbReference>
<evidence type="ECO:0000256" key="9">
    <source>
        <dbReference type="ARBA" id="ARBA00023004"/>
    </source>
</evidence>
<evidence type="ECO:0000256" key="5">
    <source>
        <dbReference type="ARBA" id="ARBA00022723"/>
    </source>
</evidence>
<dbReference type="InterPro" id="IPR010207">
    <property type="entry name" value="Elect_transpt_cplx_RnfB/RsxB"/>
</dbReference>
<evidence type="ECO:0000256" key="13">
    <source>
        <dbReference type="SAM" id="MobiDB-lite"/>
    </source>
</evidence>
<keyword evidence="17" id="KW-1185">Reference proteome</keyword>
<reference evidence="16 17" key="1">
    <citation type="submission" date="2018-06" db="EMBL/GenBank/DDBJ databases">
        <title>Three novel Pseudomonas species isolated from symptomatic oak.</title>
        <authorList>
            <person name="Bueno-Gonzalez V."/>
            <person name="Brady C."/>
        </authorList>
    </citation>
    <scope>NUCLEOTIDE SEQUENCE [LARGE SCALE GENOMIC DNA]</scope>
    <source>
        <strain evidence="16 17">P17C</strain>
    </source>
</reference>
<dbReference type="PANTHER" id="PTHR42859:SF3">
    <property type="entry name" value="ION-TRANSLOCATING OXIDOREDUCTASE COMPLEX SUBUNIT B"/>
    <property type="match status" value="1"/>
</dbReference>
<comment type="caution">
    <text evidence="16">The sequence shown here is derived from an EMBL/GenBank/DDBJ whole genome shotgun (WGS) entry which is preliminary data.</text>
</comment>
<dbReference type="Gene3D" id="1.10.15.40">
    <property type="entry name" value="Electron transport complex subunit B, putative Fe-S cluster"/>
    <property type="match status" value="1"/>
</dbReference>